<dbReference type="RefSeq" id="WP_203594679.1">
    <property type="nucleotide sequence ID" value="NZ_JAAGSC010000041.1"/>
</dbReference>
<gene>
    <name evidence="3" type="ORF">G3I74_11005</name>
</gene>
<dbReference type="Proteomes" id="UP000484885">
    <property type="component" value="Unassembled WGS sequence"/>
</dbReference>
<dbReference type="GO" id="GO:0003677">
    <property type="term" value="F:DNA binding"/>
    <property type="evidence" value="ECO:0007669"/>
    <property type="project" value="InterPro"/>
</dbReference>
<organism evidence="3 4">
    <name type="scientific">Wenzhouxiangella limi</name>
    <dbReference type="NCBI Taxonomy" id="2707351"/>
    <lineage>
        <taxon>Bacteria</taxon>
        <taxon>Pseudomonadati</taxon>
        <taxon>Pseudomonadota</taxon>
        <taxon>Gammaproteobacteria</taxon>
        <taxon>Chromatiales</taxon>
        <taxon>Wenzhouxiangellaceae</taxon>
        <taxon>Wenzhouxiangella</taxon>
    </lineage>
</organism>
<evidence type="ECO:0000256" key="1">
    <source>
        <dbReference type="SAM" id="MobiDB-lite"/>
    </source>
</evidence>
<sequence length="141" mass="15727">RDGTTHVIFEPLDFIARLAALVPPPRLNLTRFHGVFAPNSPYRARITPARRGRGARPVKPAREEERTPAEQRSAMRWAKRLKRVFQIDVETCPNCGGTVQVIACIEDQPVIERILNHLASKELSGLWPDSRAPPGPGGLLH</sequence>
<dbReference type="GO" id="GO:0004803">
    <property type="term" value="F:transposase activity"/>
    <property type="evidence" value="ECO:0007669"/>
    <property type="project" value="InterPro"/>
</dbReference>
<evidence type="ECO:0000313" key="3">
    <source>
        <dbReference type="EMBL" id="NDY96260.1"/>
    </source>
</evidence>
<reference evidence="3 4" key="1">
    <citation type="submission" date="2020-02" db="EMBL/GenBank/DDBJ databases">
        <authorList>
            <person name="Zhang X.-Y."/>
        </authorList>
    </citation>
    <scope>NUCLEOTIDE SEQUENCE [LARGE SCALE GENOMIC DNA]</scope>
    <source>
        <strain evidence="3 4">C33</strain>
    </source>
</reference>
<feature type="region of interest" description="Disordered" evidence="1">
    <location>
        <begin position="43"/>
        <end position="72"/>
    </location>
</feature>
<evidence type="ECO:0000313" key="4">
    <source>
        <dbReference type="Proteomes" id="UP000484885"/>
    </source>
</evidence>
<keyword evidence="4" id="KW-1185">Reference proteome</keyword>
<dbReference type="GO" id="GO:0006313">
    <property type="term" value="P:DNA transposition"/>
    <property type="evidence" value="ECO:0007669"/>
    <property type="project" value="InterPro"/>
</dbReference>
<dbReference type="EMBL" id="JAAGSC010000041">
    <property type="protein sequence ID" value="NDY96260.1"/>
    <property type="molecule type" value="Genomic_DNA"/>
</dbReference>
<comment type="caution">
    <text evidence="3">The sequence shown here is derived from an EMBL/GenBank/DDBJ whole genome shotgun (WGS) entry which is preliminary data.</text>
</comment>
<accession>A0A845V1Y2</accession>
<dbReference type="AlphaFoldDB" id="A0A845V1Y2"/>
<feature type="non-terminal residue" evidence="3">
    <location>
        <position position="1"/>
    </location>
</feature>
<dbReference type="Pfam" id="PF04986">
    <property type="entry name" value="Y2_Tnp"/>
    <property type="match status" value="1"/>
</dbReference>
<name>A0A845V1Y2_9GAMM</name>
<feature type="compositionally biased region" description="Basic and acidic residues" evidence="1">
    <location>
        <begin position="60"/>
        <end position="69"/>
    </location>
</feature>
<proteinExistence type="predicted"/>
<feature type="domain" description="Transposase IS801/IS1294" evidence="2">
    <location>
        <begin position="2"/>
        <end position="39"/>
    </location>
</feature>
<protein>
    <submittedName>
        <fullName evidence="3">IS91 family transposase</fullName>
    </submittedName>
</protein>
<dbReference type="InterPro" id="IPR007069">
    <property type="entry name" value="Transposase_32"/>
</dbReference>
<evidence type="ECO:0000259" key="2">
    <source>
        <dbReference type="Pfam" id="PF04986"/>
    </source>
</evidence>